<organism evidence="3 4">
    <name type="scientific">Citrus x changshan-huyou</name>
    <dbReference type="NCBI Taxonomy" id="2935761"/>
    <lineage>
        <taxon>Eukaryota</taxon>
        <taxon>Viridiplantae</taxon>
        <taxon>Streptophyta</taxon>
        <taxon>Embryophyta</taxon>
        <taxon>Tracheophyta</taxon>
        <taxon>Spermatophyta</taxon>
        <taxon>Magnoliopsida</taxon>
        <taxon>eudicotyledons</taxon>
        <taxon>Gunneridae</taxon>
        <taxon>Pentapetalae</taxon>
        <taxon>rosids</taxon>
        <taxon>malvids</taxon>
        <taxon>Sapindales</taxon>
        <taxon>Rutaceae</taxon>
        <taxon>Aurantioideae</taxon>
        <taxon>Citrus</taxon>
    </lineage>
</organism>
<comment type="similarity">
    <text evidence="1">Belongs to the multicopper oxidase family.</text>
</comment>
<sequence length="64" mass="7593">MLDFISKVNYIIQNANMLKPSHSEIHPWHLHGHDFWVFRIEPHLHMGMGAVFAEDVERVRCILK</sequence>
<evidence type="ECO:0000256" key="1">
    <source>
        <dbReference type="ARBA" id="ARBA00010609"/>
    </source>
</evidence>
<dbReference type="GO" id="GO:0005507">
    <property type="term" value="F:copper ion binding"/>
    <property type="evidence" value="ECO:0007669"/>
    <property type="project" value="InterPro"/>
</dbReference>
<dbReference type="SUPFAM" id="SSF49503">
    <property type="entry name" value="Cupredoxins"/>
    <property type="match status" value="1"/>
</dbReference>
<evidence type="ECO:0000313" key="4">
    <source>
        <dbReference type="Proteomes" id="UP001428341"/>
    </source>
</evidence>
<dbReference type="InterPro" id="IPR008972">
    <property type="entry name" value="Cupredoxin"/>
</dbReference>
<evidence type="ECO:0000313" key="3">
    <source>
        <dbReference type="EMBL" id="KAK9221305.1"/>
    </source>
</evidence>
<comment type="caution">
    <text evidence="3">The sequence shown here is derived from an EMBL/GenBank/DDBJ whole genome shotgun (WGS) entry which is preliminary data.</text>
</comment>
<gene>
    <name evidence="3" type="ORF">WN944_009731</name>
</gene>
<dbReference type="EMBL" id="JBCGBO010000002">
    <property type="protein sequence ID" value="KAK9221305.1"/>
    <property type="molecule type" value="Genomic_DNA"/>
</dbReference>
<keyword evidence="4" id="KW-1185">Reference proteome</keyword>
<dbReference type="Proteomes" id="UP001428341">
    <property type="component" value="Unassembled WGS sequence"/>
</dbReference>
<dbReference type="InterPro" id="IPR011706">
    <property type="entry name" value="Cu-oxidase_C"/>
</dbReference>
<dbReference type="GO" id="GO:0016491">
    <property type="term" value="F:oxidoreductase activity"/>
    <property type="evidence" value="ECO:0007669"/>
    <property type="project" value="InterPro"/>
</dbReference>
<accession>A0AAP0QSA7</accession>
<proteinExistence type="inferred from homology"/>
<feature type="domain" description="Plastocyanin-like" evidence="2">
    <location>
        <begin position="7"/>
        <end position="39"/>
    </location>
</feature>
<reference evidence="3 4" key="1">
    <citation type="submission" date="2024-05" db="EMBL/GenBank/DDBJ databases">
        <title>Haplotype-resolved chromosome-level genome assembly of Huyou (Citrus changshanensis).</title>
        <authorList>
            <person name="Miao C."/>
            <person name="Chen W."/>
            <person name="Wu Y."/>
            <person name="Wang L."/>
            <person name="Zhao S."/>
            <person name="Grierson D."/>
            <person name="Xu C."/>
            <person name="Chen K."/>
        </authorList>
    </citation>
    <scope>NUCLEOTIDE SEQUENCE [LARGE SCALE GENOMIC DNA]</scope>
    <source>
        <strain evidence="3">01-14</strain>
        <tissue evidence="3">Leaf</tissue>
    </source>
</reference>
<evidence type="ECO:0000259" key="2">
    <source>
        <dbReference type="Pfam" id="PF07731"/>
    </source>
</evidence>
<dbReference type="Gene3D" id="2.60.40.420">
    <property type="entry name" value="Cupredoxins - blue copper proteins"/>
    <property type="match status" value="1"/>
</dbReference>
<protein>
    <recommendedName>
        <fullName evidence="2">Plastocyanin-like domain-containing protein</fullName>
    </recommendedName>
</protein>
<dbReference type="AlphaFoldDB" id="A0AAP0QSA7"/>
<name>A0AAP0QSA7_9ROSI</name>
<dbReference type="Pfam" id="PF07731">
    <property type="entry name" value="Cu-oxidase_2"/>
    <property type="match status" value="1"/>
</dbReference>